<dbReference type="OrthoDB" id="283456at2"/>
<dbReference type="AlphaFoldDB" id="A0A5C6FEU1"/>
<gene>
    <name evidence="1" type="ORF">Poly59_10100</name>
</gene>
<organism evidence="1 2">
    <name type="scientific">Rubripirellula reticaptiva</name>
    <dbReference type="NCBI Taxonomy" id="2528013"/>
    <lineage>
        <taxon>Bacteria</taxon>
        <taxon>Pseudomonadati</taxon>
        <taxon>Planctomycetota</taxon>
        <taxon>Planctomycetia</taxon>
        <taxon>Pirellulales</taxon>
        <taxon>Pirellulaceae</taxon>
        <taxon>Rubripirellula</taxon>
    </lineage>
</organism>
<dbReference type="EMBL" id="SJPX01000001">
    <property type="protein sequence ID" value="TWU58101.1"/>
    <property type="molecule type" value="Genomic_DNA"/>
</dbReference>
<reference evidence="1 2" key="1">
    <citation type="submission" date="2019-02" db="EMBL/GenBank/DDBJ databases">
        <title>Deep-cultivation of Planctomycetes and their phenomic and genomic characterization uncovers novel biology.</title>
        <authorList>
            <person name="Wiegand S."/>
            <person name="Jogler M."/>
            <person name="Boedeker C."/>
            <person name="Pinto D."/>
            <person name="Vollmers J."/>
            <person name="Rivas-Marin E."/>
            <person name="Kohn T."/>
            <person name="Peeters S.H."/>
            <person name="Heuer A."/>
            <person name="Rast P."/>
            <person name="Oberbeckmann S."/>
            <person name="Bunk B."/>
            <person name="Jeske O."/>
            <person name="Meyerdierks A."/>
            <person name="Storesund J.E."/>
            <person name="Kallscheuer N."/>
            <person name="Luecker S."/>
            <person name="Lage O.M."/>
            <person name="Pohl T."/>
            <person name="Merkel B.J."/>
            <person name="Hornburger P."/>
            <person name="Mueller R.-W."/>
            <person name="Bruemmer F."/>
            <person name="Labrenz M."/>
            <person name="Spormann A.M."/>
            <person name="Op Den Camp H."/>
            <person name="Overmann J."/>
            <person name="Amann R."/>
            <person name="Jetten M.S.M."/>
            <person name="Mascher T."/>
            <person name="Medema M.H."/>
            <person name="Devos D.P."/>
            <person name="Kaster A.-K."/>
            <person name="Ovreas L."/>
            <person name="Rohde M."/>
            <person name="Galperin M.Y."/>
            <person name="Jogler C."/>
        </authorList>
    </citation>
    <scope>NUCLEOTIDE SEQUENCE [LARGE SCALE GENOMIC DNA]</scope>
    <source>
        <strain evidence="1 2">Poly59</strain>
    </source>
</reference>
<protein>
    <submittedName>
        <fullName evidence="1">Uncharacterized protein</fullName>
    </submittedName>
</protein>
<sequence>MRFEQITAVVTRNLVNAMVREITVARSFVAATILHRWLHRMPLSAMPHSPLLLGTASYLVGSLSPSDFAAFVVAHGDQSETLLAITGTKRGGVGYQPCLVTANCPARSARG</sequence>
<evidence type="ECO:0000313" key="1">
    <source>
        <dbReference type="EMBL" id="TWU58101.1"/>
    </source>
</evidence>
<evidence type="ECO:0000313" key="2">
    <source>
        <dbReference type="Proteomes" id="UP000317977"/>
    </source>
</evidence>
<proteinExistence type="predicted"/>
<comment type="caution">
    <text evidence="1">The sequence shown here is derived from an EMBL/GenBank/DDBJ whole genome shotgun (WGS) entry which is preliminary data.</text>
</comment>
<accession>A0A5C6FEU1</accession>
<keyword evidence="2" id="KW-1185">Reference proteome</keyword>
<dbReference type="RefSeq" id="WP_146532885.1">
    <property type="nucleotide sequence ID" value="NZ_SJPX01000001.1"/>
</dbReference>
<dbReference type="Proteomes" id="UP000317977">
    <property type="component" value="Unassembled WGS sequence"/>
</dbReference>
<name>A0A5C6FEU1_9BACT</name>